<dbReference type="Gene3D" id="2.60.120.330">
    <property type="entry name" value="B-lactam Antibiotic, Isopenicillin N Synthase, Chain"/>
    <property type="match status" value="1"/>
</dbReference>
<dbReference type="FunFam" id="2.60.120.330:FF:000036">
    <property type="entry name" value="Oxidoreductase, 2OG-Fe(II) oxygenase family"/>
    <property type="match status" value="1"/>
</dbReference>
<dbReference type="EMBL" id="KV878584">
    <property type="protein sequence ID" value="OJJ60442.1"/>
    <property type="molecule type" value="Genomic_DNA"/>
</dbReference>
<dbReference type="Pfam" id="PF03171">
    <property type="entry name" value="2OG-FeII_Oxy"/>
    <property type="match status" value="1"/>
</dbReference>
<dbReference type="InterPro" id="IPR052052">
    <property type="entry name" value="Polysaccharide_Lyase_9"/>
</dbReference>
<keyword evidence="5" id="KW-0732">Signal</keyword>
<gene>
    <name evidence="11" type="ORF">ASPSYDRAFT_56008</name>
</gene>
<dbReference type="SUPFAM" id="SSF51126">
    <property type="entry name" value="Pectin lyase-like"/>
    <property type="match status" value="1"/>
</dbReference>
<keyword evidence="4" id="KW-0479">Metal-binding</keyword>
<keyword evidence="12" id="KW-1185">Reference proteome</keyword>
<protein>
    <recommendedName>
        <fullName evidence="10">Fe2OG dioxygenase domain-containing protein</fullName>
    </recommendedName>
</protein>
<feature type="compositionally biased region" description="Polar residues" evidence="9">
    <location>
        <begin position="651"/>
        <end position="667"/>
    </location>
</feature>
<dbReference type="Pfam" id="PF14226">
    <property type="entry name" value="DIOX_N"/>
    <property type="match status" value="1"/>
</dbReference>
<dbReference type="InterPro" id="IPR044861">
    <property type="entry name" value="IPNS-like_FE2OG_OXY"/>
</dbReference>
<feature type="region of interest" description="Disordered" evidence="9">
    <location>
        <begin position="651"/>
        <end position="677"/>
    </location>
</feature>
<evidence type="ECO:0000256" key="3">
    <source>
        <dbReference type="ARBA" id="ARBA00022525"/>
    </source>
</evidence>
<evidence type="ECO:0000313" key="12">
    <source>
        <dbReference type="Proteomes" id="UP000184356"/>
    </source>
</evidence>
<evidence type="ECO:0000256" key="8">
    <source>
        <dbReference type="ARBA" id="ARBA00038263"/>
    </source>
</evidence>
<reference evidence="12" key="1">
    <citation type="journal article" date="2017" name="Genome Biol.">
        <title>Comparative genomics reveals high biological diversity and specific adaptations in the industrially and medically important fungal genus Aspergillus.</title>
        <authorList>
            <person name="de Vries R.P."/>
            <person name="Riley R."/>
            <person name="Wiebenga A."/>
            <person name="Aguilar-Osorio G."/>
            <person name="Amillis S."/>
            <person name="Uchima C.A."/>
            <person name="Anderluh G."/>
            <person name="Asadollahi M."/>
            <person name="Askin M."/>
            <person name="Barry K."/>
            <person name="Battaglia E."/>
            <person name="Bayram O."/>
            <person name="Benocci T."/>
            <person name="Braus-Stromeyer S.A."/>
            <person name="Caldana C."/>
            <person name="Canovas D."/>
            <person name="Cerqueira G.C."/>
            <person name="Chen F."/>
            <person name="Chen W."/>
            <person name="Choi C."/>
            <person name="Clum A."/>
            <person name="Dos Santos R.A."/>
            <person name="Damasio A.R."/>
            <person name="Diallinas G."/>
            <person name="Emri T."/>
            <person name="Fekete E."/>
            <person name="Flipphi M."/>
            <person name="Freyberg S."/>
            <person name="Gallo A."/>
            <person name="Gournas C."/>
            <person name="Habgood R."/>
            <person name="Hainaut M."/>
            <person name="Harispe M.L."/>
            <person name="Henrissat B."/>
            <person name="Hilden K.S."/>
            <person name="Hope R."/>
            <person name="Hossain A."/>
            <person name="Karabika E."/>
            <person name="Karaffa L."/>
            <person name="Karanyi Z."/>
            <person name="Krasevec N."/>
            <person name="Kuo A."/>
            <person name="Kusch H."/>
            <person name="LaButti K."/>
            <person name="Lagendijk E.L."/>
            <person name="Lapidus A."/>
            <person name="Levasseur A."/>
            <person name="Lindquist E."/>
            <person name="Lipzen A."/>
            <person name="Logrieco A.F."/>
            <person name="MacCabe A."/>
            <person name="Maekelae M.R."/>
            <person name="Malavazi I."/>
            <person name="Melin P."/>
            <person name="Meyer V."/>
            <person name="Mielnichuk N."/>
            <person name="Miskei M."/>
            <person name="Molnar A.P."/>
            <person name="Mule G."/>
            <person name="Ngan C.Y."/>
            <person name="Orejas M."/>
            <person name="Orosz E."/>
            <person name="Ouedraogo J.P."/>
            <person name="Overkamp K.M."/>
            <person name="Park H.-S."/>
            <person name="Perrone G."/>
            <person name="Piumi F."/>
            <person name="Punt P.J."/>
            <person name="Ram A.F."/>
            <person name="Ramon A."/>
            <person name="Rauscher S."/>
            <person name="Record E."/>
            <person name="Riano-Pachon D.M."/>
            <person name="Robert V."/>
            <person name="Roehrig J."/>
            <person name="Ruller R."/>
            <person name="Salamov A."/>
            <person name="Salih N.S."/>
            <person name="Samson R.A."/>
            <person name="Sandor E."/>
            <person name="Sanguinetti M."/>
            <person name="Schuetze T."/>
            <person name="Sepcic K."/>
            <person name="Shelest E."/>
            <person name="Sherlock G."/>
            <person name="Sophianopoulou V."/>
            <person name="Squina F.M."/>
            <person name="Sun H."/>
            <person name="Susca A."/>
            <person name="Todd R.B."/>
            <person name="Tsang A."/>
            <person name="Unkles S.E."/>
            <person name="van de Wiele N."/>
            <person name="van Rossen-Uffink D."/>
            <person name="Oliveira J.V."/>
            <person name="Vesth T.C."/>
            <person name="Visser J."/>
            <person name="Yu J.-H."/>
            <person name="Zhou M."/>
            <person name="Andersen M.R."/>
            <person name="Archer D.B."/>
            <person name="Baker S.E."/>
            <person name="Benoit I."/>
            <person name="Brakhage A.A."/>
            <person name="Braus G.H."/>
            <person name="Fischer R."/>
            <person name="Frisvad J.C."/>
            <person name="Goldman G.H."/>
            <person name="Houbraken J."/>
            <person name="Oakley B."/>
            <person name="Pocsi I."/>
            <person name="Scazzocchio C."/>
            <person name="Seiboth B."/>
            <person name="vanKuyk P.A."/>
            <person name="Wortman J."/>
            <person name="Dyer P.S."/>
            <person name="Grigoriev I.V."/>
        </authorList>
    </citation>
    <scope>NUCLEOTIDE SEQUENCE [LARGE SCALE GENOMIC DNA]</scope>
    <source>
        <strain evidence="12">CBS 593.65</strain>
    </source>
</reference>
<dbReference type="InterPro" id="IPR011050">
    <property type="entry name" value="Pectin_lyase_fold/virulence"/>
</dbReference>
<comment type="subcellular location">
    <subcellularLocation>
        <location evidence="2">Secreted</location>
    </subcellularLocation>
</comment>
<name>A0A1L9TM26_9EURO</name>
<evidence type="ECO:0000256" key="7">
    <source>
        <dbReference type="ARBA" id="ARBA00023239"/>
    </source>
</evidence>
<dbReference type="RefSeq" id="XP_040704248.1">
    <property type="nucleotide sequence ID" value="XM_040849138.1"/>
</dbReference>
<dbReference type="InterPro" id="IPR027443">
    <property type="entry name" value="IPNS-like_sf"/>
</dbReference>
<proteinExistence type="inferred from homology"/>
<organism evidence="11 12">
    <name type="scientific">Aspergillus sydowii CBS 593.65</name>
    <dbReference type="NCBI Taxonomy" id="1036612"/>
    <lineage>
        <taxon>Eukaryota</taxon>
        <taxon>Fungi</taxon>
        <taxon>Dikarya</taxon>
        <taxon>Ascomycota</taxon>
        <taxon>Pezizomycotina</taxon>
        <taxon>Eurotiomycetes</taxon>
        <taxon>Eurotiomycetidae</taxon>
        <taxon>Eurotiales</taxon>
        <taxon>Aspergillaceae</taxon>
        <taxon>Aspergillus</taxon>
        <taxon>Aspergillus subgen. Nidulantes</taxon>
    </lineage>
</organism>
<dbReference type="InterPro" id="IPR012334">
    <property type="entry name" value="Pectin_lyas_fold"/>
</dbReference>
<dbReference type="AlphaFoldDB" id="A0A1L9TM26"/>
<dbReference type="GO" id="GO:0016837">
    <property type="term" value="F:carbon-oxygen lyase activity, acting on polysaccharides"/>
    <property type="evidence" value="ECO:0007669"/>
    <property type="project" value="TreeGrafter"/>
</dbReference>
<dbReference type="PANTHER" id="PTHR40088:SF1">
    <property type="entry name" value="PECTATE LYASE PEL9"/>
    <property type="match status" value="1"/>
</dbReference>
<dbReference type="GO" id="GO:0005576">
    <property type="term" value="C:extracellular region"/>
    <property type="evidence" value="ECO:0007669"/>
    <property type="project" value="UniProtKB-SubCell"/>
</dbReference>
<dbReference type="PROSITE" id="PS51471">
    <property type="entry name" value="FE2OG_OXY"/>
    <property type="match status" value="1"/>
</dbReference>
<dbReference type="OrthoDB" id="627829at2759"/>
<evidence type="ECO:0000256" key="4">
    <source>
        <dbReference type="ARBA" id="ARBA00022723"/>
    </source>
</evidence>
<dbReference type="InterPro" id="IPR026992">
    <property type="entry name" value="DIOX_N"/>
</dbReference>
<dbReference type="VEuPathDB" id="FungiDB:ASPSYDRAFT_56008"/>
<dbReference type="SUPFAM" id="SSF51197">
    <property type="entry name" value="Clavaminate synthase-like"/>
    <property type="match status" value="1"/>
</dbReference>
<evidence type="ECO:0000313" key="11">
    <source>
        <dbReference type="EMBL" id="OJJ60442.1"/>
    </source>
</evidence>
<dbReference type="InterPro" id="IPR005123">
    <property type="entry name" value="Oxoglu/Fe-dep_dioxygenase_dom"/>
</dbReference>
<evidence type="ECO:0000259" key="10">
    <source>
        <dbReference type="PROSITE" id="PS51471"/>
    </source>
</evidence>
<keyword evidence="6" id="KW-0106">Calcium</keyword>
<feature type="compositionally biased region" description="Low complexity" evidence="9">
    <location>
        <begin position="668"/>
        <end position="677"/>
    </location>
</feature>
<comment type="similarity">
    <text evidence="8">Belongs to the polysaccharide lyase 9 family.</text>
</comment>
<evidence type="ECO:0000256" key="2">
    <source>
        <dbReference type="ARBA" id="ARBA00004613"/>
    </source>
</evidence>
<sequence length="722" mass="78597">MSANTKSSAFTAIPILDYSQTSARDTKPDFLADLRNALVNVGFFYLVNAPIASEIRQDLVQKCKALFDLPLEKKLEIEMVNSRHFLGYSRLGAEITARKQDYREQFDFATELPEPGPDEPLYRNIRGPNQWPDENAIPGFRQSVEAYLAELSPVADNFQILIAEALDLDPAALKQFFDDPVQQKMKLIKYPPPPSDAESQGVGAHKDSEFLTFLLQATPHRGLEVQNKAGKWVSAPPMDGSLVVNIGRALEAITGGVCTATTHRVNLAPSNYVDAHGTPLGPRFSIPVFQGMSLDLSVDDINLEFPAHIKELVGDEKARSDAEATFNKIFSGRTGEGTLIHRIISHQDVGRRWYPELLAQALGESLWVIAAFLRAILAADIYVSPDGSDDAAGTIDAPFQSIQLAVDEATNGSTIYLRAGTYTPTTNIQISKSGTSSAPFVLRAYEGEAVIIDGEELPGTPAEVGGSLDNEDRGILHIQDAEYWEFYDLELINGPYGVYARDASNNHYERIITRDNYETGFQLEGESANNVVLYLDSYGNRDPRKNGESADGFALTIEDTISWGNGFNRWDFSPFEGDGNGFKLGGGDDADIGPANHVITNSIAFSNSHDGFTDNSQPGNFELSRNTAWNNSAIGFRFGTAVATLTGNIAASNGEKPTSLSEEQVSEGNSWDGDGAWDDGSFVSVDVELVQGERNADGTIEASDFLLPSDAEEIGATTDWSA</sequence>
<dbReference type="GO" id="GO:0044283">
    <property type="term" value="P:small molecule biosynthetic process"/>
    <property type="evidence" value="ECO:0007669"/>
    <property type="project" value="UniProtKB-ARBA"/>
</dbReference>
<keyword evidence="3" id="KW-0964">Secreted</keyword>
<feature type="domain" description="Fe2OG dioxygenase" evidence="10">
    <location>
        <begin position="180"/>
        <end position="292"/>
    </location>
</feature>
<dbReference type="Proteomes" id="UP000184356">
    <property type="component" value="Unassembled WGS sequence"/>
</dbReference>
<evidence type="ECO:0000256" key="1">
    <source>
        <dbReference type="ARBA" id="ARBA00001913"/>
    </source>
</evidence>
<evidence type="ECO:0000256" key="6">
    <source>
        <dbReference type="ARBA" id="ARBA00022837"/>
    </source>
</evidence>
<accession>A0A1L9TM26</accession>
<dbReference type="GO" id="GO:0046872">
    <property type="term" value="F:metal ion binding"/>
    <property type="evidence" value="ECO:0007669"/>
    <property type="project" value="UniProtKB-KW"/>
</dbReference>
<dbReference type="Gene3D" id="2.160.20.10">
    <property type="entry name" value="Single-stranded right-handed beta-helix, Pectin lyase-like"/>
    <property type="match status" value="1"/>
</dbReference>
<dbReference type="STRING" id="1036612.A0A1L9TM26"/>
<dbReference type="GeneID" id="63765211"/>
<evidence type="ECO:0000256" key="5">
    <source>
        <dbReference type="ARBA" id="ARBA00022729"/>
    </source>
</evidence>
<keyword evidence="7" id="KW-0456">Lyase</keyword>
<evidence type="ECO:0000256" key="9">
    <source>
        <dbReference type="SAM" id="MobiDB-lite"/>
    </source>
</evidence>
<dbReference type="PANTHER" id="PTHR40088">
    <property type="entry name" value="PECTATE LYASE (EUROFUNG)"/>
    <property type="match status" value="1"/>
</dbReference>
<comment type="cofactor">
    <cofactor evidence="1">
        <name>Ca(2+)</name>
        <dbReference type="ChEBI" id="CHEBI:29108"/>
    </cofactor>
</comment>